<feature type="region of interest" description="Disordered" evidence="1">
    <location>
        <begin position="2148"/>
        <end position="2176"/>
    </location>
</feature>
<evidence type="ECO:0000256" key="2">
    <source>
        <dbReference type="SAM" id="Phobius"/>
    </source>
</evidence>
<feature type="region of interest" description="Disordered" evidence="1">
    <location>
        <begin position="331"/>
        <end position="415"/>
    </location>
</feature>
<evidence type="ECO:0000313" key="5">
    <source>
        <dbReference type="Proteomes" id="UP000215223"/>
    </source>
</evidence>
<reference evidence="4 5" key="1">
    <citation type="submission" date="2017-07" db="EMBL/GenBank/DDBJ databases">
        <title>Amycolatopsis thailandensis Genome sequencing and assembly.</title>
        <authorList>
            <person name="Kaur N."/>
            <person name="Mayilraj S."/>
        </authorList>
    </citation>
    <scope>NUCLEOTIDE SEQUENCE [LARGE SCALE GENOMIC DNA]</scope>
    <source>
        <strain evidence="4 5">JCM 16380</strain>
    </source>
</reference>
<feature type="compositionally biased region" description="Low complexity" evidence="1">
    <location>
        <begin position="331"/>
        <end position="340"/>
    </location>
</feature>
<evidence type="ECO:0000313" key="4">
    <source>
        <dbReference type="EMBL" id="OXM53224.1"/>
    </source>
</evidence>
<gene>
    <name evidence="4" type="ORF">CFP71_22150</name>
</gene>
<name>A0A229S3P9_9PSEU</name>
<keyword evidence="2" id="KW-0812">Transmembrane</keyword>
<dbReference type="InterPro" id="IPR057746">
    <property type="entry name" value="CpnT-like_N"/>
</dbReference>
<feature type="region of interest" description="Disordered" evidence="1">
    <location>
        <begin position="430"/>
        <end position="550"/>
    </location>
</feature>
<feature type="region of interest" description="Disordered" evidence="1">
    <location>
        <begin position="596"/>
        <end position="615"/>
    </location>
</feature>
<evidence type="ECO:0000259" key="3">
    <source>
        <dbReference type="Pfam" id="PF25547"/>
    </source>
</evidence>
<keyword evidence="5" id="KW-1185">Reference proteome</keyword>
<comment type="caution">
    <text evidence="4">The sequence shown here is derived from an EMBL/GenBank/DDBJ whole genome shotgun (WGS) entry which is preliminary data.</text>
</comment>
<feature type="compositionally biased region" description="Basic and acidic residues" evidence="1">
    <location>
        <begin position="358"/>
        <end position="374"/>
    </location>
</feature>
<accession>A0A229S3P9</accession>
<evidence type="ECO:0000256" key="1">
    <source>
        <dbReference type="SAM" id="MobiDB-lite"/>
    </source>
</evidence>
<feature type="compositionally biased region" description="Basic and acidic residues" evidence="1">
    <location>
        <begin position="1702"/>
        <end position="1713"/>
    </location>
</feature>
<sequence length="4088" mass="438485">MGAGGVHIPPDVRKFLEFTLGLSWPESDDQGLVALWKAWEAFEDAAGVYEAAARAAGTQVPHVLEGETGEFFAHCLNTTIPDGVAGLGEAAGELAKMAQNAAADVYKTKVMFVVFAAFTLASIIHLMATLIGALFTGVVIAAARVALTAIWRALITRLGQLSLSGGLSHATKTALLKFAKDLAIKTGGFAAFGAALMGGTDFGVQARQIADGDRQGWDTKSLTSSLVGGALGGAFAGIFHSAAGGIRTTTFSLRDRLATRHPDDLLADNVTVGQVVTTIDKPLAALGDLAYATGQMITVVATAPLINLALGAPVGNPALGALGALSRYGGSRTTGTTSGTLDTIHPPHIPDLTIPQVEKPEDAEKPSSTEKAETTEQPGPGNTKTHESPPSYTPAAGQSDLRQDKTPAYTTSPHALGTLHTTAAAYGGSGVTVTTTSPQSDANPHAPLVADTTPAPGNKGTSTPDTLAPKVERGSPTDTASAPPGHRFLTPDTAVGSETRPDTSNRTRSTSPHTTSSRVQADRAAAPLSTTAGLSPALPTARPDTTGGHLAATARADGTALPDSTQSILTETAPATTRPPAMPDTLHVPALTDLAPSPPESEPSAITTARPHDVPTSLPIEPVRAIPLPGNGGVAFVPDSYTTNITNAFPHPEPGVFRVIAQHRDNTFALPGHHTLDPAHQPARLIAALQDLPTQLVAWSKHTKIDLLACDLTPALLDHLTPAIHATFGVELHAPYLHTPLFVAPTGGISLTDPGIPHTLHLAPKRRWGGTMAADPEDPQTAARLAETTANILHQYGDISTQWLSYSIPHEIFPQKKFAKLARDQFRQERNKQAASGTLWSPHYRGKRNYESYNKDELNDLTAWLYQKVIAGPASSPHAIAKTAATAGFATGYSHLVDAARDAIDAAMLDGRRHANLTLANPEHRDKIIALIDRIIVNTSDRTQVQTLASLNDLNVHGHSNLLRALITERQQALADDPALSEAARQLGLPIVRPSGAFLGRFLDVANEADRSWIDSLAYAATWEHKTATADELTHLLLDEGITGDPGVLREIVTTVIGEATLQGDRLPVLDAADQGQHAAIHARTGAIVNVTPALYASADPVTVLVTHMRTRHITGSQDDLETIARTIFETPVEKLTPDYSLAPLDLDELPSAARAIGVEGEPTGYGPDTSPAEAALATTAKQLLLEFGDLNIRCLVTRWPDPSGKSKPSVKEMSDHLTAERASLRASGELWLPTYRGLLNSGKDGHADDLSAWLYRKVVLDPTKGPTAIASIAEATGFTTGTKQLLEAARAAMEAATNDGRRHMHLTITKPEHRDRGIALLDRILANSSSLTQKQIAASLIEFNAHGEESAVRALASERQQALADDPALAEAARQHGLPTLQPTGTYHGRFLDVANEADQNWIGSLAYAAAWERKTDTIQQLVTLLIQEGIRDTNGALTPLVTRILAEADTHGDRYTTLSTHRPADHNAILRRTGSLVLKNHHELFTRDPAQATTHLVRHMRRNHITGPQNTLRDIAHTVYTLPTHQPLPGTHTIPIPTHDGLIVNAIPLPGNGGVAFVPTTYATNVLNAFPHPRPGVFTLVVHHRNDLFLLPGEGVRPVPHQAAQLVETLGHLPSRLAGWHNYREIELFACDLPAGHTGRLAAIARAALGVELTSAHPGRFVSITRGGDIVATVERPTGLPPGTLTLGGKRGQSTYSESSVKHPRIDEDPNHGLSPEQAESLRSAATEQVVTRLIEEGLLGDPAALTEVVVQAAAEAARRRAPAPPLPFVDEVLRRRSGEILLSDPELRDPDNPDRMTGLVRAPGERQVTTPEDVLRDHAQTMLAIRPDVPPAGSLSIPVTSPTGIPVRAMPFAGGVAFVSEAFTQNIFNAFPEPNTGTLRVVVPREHHRGGAFLLPGFLTSVEVGHDPDQFAEVLAKLPASIAAWASTGTIELFSCRVTPESGTNLTRLIRRRTGWRHLDLTVAHPNKPVAFTPTGGRRLADNGNHPAGTLILGSEAASVSAVRGEIDGSIYYRYIDSGGVVRAVAFWHKEQAETLAQTMQGRDLAAQLGHPGARVIFTHHVRDRFLISREEDRLRRASATIMFRIFDALVQDGVLPWRQENLLLASCEVSQAEADQFRELARDHGYTGDLRVITDQIVEIDPDAGASLLPPKARGANSGNDQTPEGGGAGGRAIRFGFVEENEAESSAVSRDTAVPALPAPAAPLAEVASLKPEADGALLDRATLPTMSRLAGLPLETLAGVLERFRVDNAPGLAPASHLNAWVEAQFSSRSTGNRSLPLSEVAGRTGGLVTGREIAEILARKVVDAHGSLTPAAVRLQLNTEGIRHPELNTAITEALARAEAEGSAWRPAYRGDRRPGVFAPDEPGPATLLLWRLAVDHPRDTAAGLAHRAEQAGLLGGEDLVRNAELAVDSAVHDQRRVLSAARPSDHPRIHSLIDALLVSEPGLDTPALVDRLRGHSVQEGLRGLHQLVEARLGLPAMDPEAARALLAPRPAGAILGRVLDSADAGNREIIGHLAYATAWTHKTDTVEQLATRLRRDGVTGPEPDLLRVITEAVAEADLHGDRLESLPADRPAYHHLLRLRVEQILADKPSLRDSRNPERLTQLVRQMRLHKVTGPQYLLTAHAHSALTRPATTPLGSGGTTVGAGFPAPTPTPRATPTARYQHLIDADGTVTGVGFLPETEASTLHAAAARHDLATQLGHPGARLVFAHHDHTGYTVPDPTDASGLFDALDITLAGLGATWKHQDILLVTCLPDPTHTEQFRATARARGYRGAIHATTSPHTEITEHHGARPLHPGDTPHENAVILNPTSQTVTFAKGVRDLMAGDWFNADHPAQRVIQLGESLYDGLLNAYESRGELPEIEVHGYGNSRRPGRAMATSVARADSVVVALLFGLNVAHQNRPAADRLPDFDLVPQAMTKITHGRAGSPLSSGRDLEERRRGVFVRIPAFPLPAGRVPTFTYRNPSGMDISWMEPLRFGSRFDPIRVPRDFLVPPGPALALESPTGAMIFPNCLVAMRSEWSRIRRYQGVISLWLRVNHHTGEVLLRGGLTMPYRDFATWVHEMLNGAPDAQRLLLLTSHGGEQPRRTESQPGVPGASLGGILSSITHGRVLTTLTGTTWTYGGELHANRWGLFHDGALLEVYDRPRTGNYEGSAVHYAVAAARLEYPRHAETAQSVDRLTAAAAADAYINPPPPPPPLPSASKPVKLPARTRIKFSPDSPRIELRYRNELERLFRQVYLHAQEAYDEAETFPQVVITGLEEDTPRSKQLGKTRARTVKDLAVQWMAKELDERAARRESTFDAGSPEESKAFLESFIRLGSRPYDGDTTHEVVIELFNLRETAEEAAGASSASRPSTPHAAPSALYQHLVDADGTITGVGFLPEHEAPALRVAAARYDLATQLGHPGARLVFAHHDHTGYTIPYPAGPATFFTTLDTTLAYLGTTWKHHDILLVTCLPDPTHTEQIRTTAQELGYQGTIHTTTSPHTEITEHHGARPLHPGDTPHPEAVILNPTNQTIRFPQGARSVVDHDAVDRLHALGTALYSPLVNAQRAGGPFPRIEITGYGNSRITAQATATGQERADSVRLRILNGMREEHESRESGTASTDPAQLAQAIVATSGGRAPSPKSLGGTLTERRRSAFVEIPPFPQAPARVPTFTYRDPHGVDSSMLGPLRFSPSFGPERLAELGFLVAEGPALAMEAPGGAMIFPSRTDLMGLDWGALRPFHGVLTIWAQPNPRGEVLLRDSTRVSYRDFATWVRDMAPGSHRVLLLSDRAGEQPGQRPDHPVRPDLSLAAILSETLGGSVLAPIDQLLSDGRTSFALRWGLFRNGELVAVHSREPIGWRHELGHTEAVRDSGLAAPSVPWHPLTATENAERAAMAEQRATMAAEAAEAYLAPPAVGPATPAAPAPSVLDAHVAPPGAAYARPPVPGAEPITLPRQVEVRFPPGPAVVRDGNRHLENLFRHVYVRALRVAANAGYDYPHVFITGLFDSPATGTAQASARAKARASELKARAAEWFTREEAARRARRQERFGPDSEISAVAEHLFRVGESRARTGGQSHDVVIEIMNTSGDDEAPLP</sequence>
<keyword evidence="2" id="KW-1133">Transmembrane helix</keyword>
<feature type="domain" description="Outer membrane channel protein CpnT-like N-terminal" evidence="3">
    <location>
        <begin position="8"/>
        <end position="140"/>
    </location>
</feature>
<organism evidence="4 5">
    <name type="scientific">Amycolatopsis thailandensis</name>
    <dbReference type="NCBI Taxonomy" id="589330"/>
    <lineage>
        <taxon>Bacteria</taxon>
        <taxon>Bacillati</taxon>
        <taxon>Actinomycetota</taxon>
        <taxon>Actinomycetes</taxon>
        <taxon>Pseudonocardiales</taxon>
        <taxon>Pseudonocardiaceae</taxon>
        <taxon>Amycolatopsis</taxon>
    </lineage>
</organism>
<feature type="region of interest" description="Disordered" evidence="1">
    <location>
        <begin position="1677"/>
        <end position="1727"/>
    </location>
</feature>
<keyword evidence="2" id="KW-0472">Membrane</keyword>
<proteinExistence type="predicted"/>
<dbReference type="Proteomes" id="UP000215223">
    <property type="component" value="Unassembled WGS sequence"/>
</dbReference>
<feature type="compositionally biased region" description="Low complexity" evidence="1">
    <location>
        <begin position="506"/>
        <end position="518"/>
    </location>
</feature>
<dbReference type="EMBL" id="NMQT01000077">
    <property type="protein sequence ID" value="OXM53224.1"/>
    <property type="molecule type" value="Genomic_DNA"/>
</dbReference>
<feature type="compositionally biased region" description="Low complexity" evidence="1">
    <location>
        <begin position="1679"/>
        <end position="1690"/>
    </location>
</feature>
<protein>
    <recommendedName>
        <fullName evidence="3">Outer membrane channel protein CpnT-like N-terminal domain-containing protein</fullName>
    </recommendedName>
</protein>
<dbReference type="Pfam" id="PF25547">
    <property type="entry name" value="WXG100_2"/>
    <property type="match status" value="1"/>
</dbReference>
<feature type="transmembrane region" description="Helical" evidence="2">
    <location>
        <begin position="222"/>
        <end position="243"/>
    </location>
</feature>